<feature type="non-terminal residue" evidence="2">
    <location>
        <position position="1"/>
    </location>
</feature>
<sequence>IEKAEISHLEEELVQLSGKSSLVVPNKNSLLIYFVWIKKSYNPDNFLAQLKSIWKTENKFEIQVVGQNLFLISFEDEEDLELILEGCHGYFEDN</sequence>
<protein>
    <recommendedName>
        <fullName evidence="1">DUF4283 domain-containing protein</fullName>
    </recommendedName>
</protein>
<evidence type="ECO:0000259" key="1">
    <source>
        <dbReference type="Pfam" id="PF14111"/>
    </source>
</evidence>
<dbReference type="InterPro" id="IPR025558">
    <property type="entry name" value="DUF4283"/>
</dbReference>
<accession>A0A7J8MZS3</accession>
<keyword evidence="3" id="KW-1185">Reference proteome</keyword>
<feature type="domain" description="DUF4283" evidence="1">
    <location>
        <begin position="26"/>
        <end position="86"/>
    </location>
</feature>
<dbReference type="Proteomes" id="UP000593572">
    <property type="component" value="Unassembled WGS sequence"/>
</dbReference>
<dbReference type="Pfam" id="PF14111">
    <property type="entry name" value="DUF4283"/>
    <property type="match status" value="1"/>
</dbReference>
<gene>
    <name evidence="2" type="ORF">Golob_003908</name>
</gene>
<dbReference type="AlphaFoldDB" id="A0A7J8MZS3"/>
<organism evidence="2 3">
    <name type="scientific">Gossypium lobatum</name>
    <dbReference type="NCBI Taxonomy" id="34289"/>
    <lineage>
        <taxon>Eukaryota</taxon>
        <taxon>Viridiplantae</taxon>
        <taxon>Streptophyta</taxon>
        <taxon>Embryophyta</taxon>
        <taxon>Tracheophyta</taxon>
        <taxon>Spermatophyta</taxon>
        <taxon>Magnoliopsida</taxon>
        <taxon>eudicotyledons</taxon>
        <taxon>Gunneridae</taxon>
        <taxon>Pentapetalae</taxon>
        <taxon>rosids</taxon>
        <taxon>malvids</taxon>
        <taxon>Malvales</taxon>
        <taxon>Malvaceae</taxon>
        <taxon>Malvoideae</taxon>
        <taxon>Gossypium</taxon>
    </lineage>
</organism>
<comment type="caution">
    <text evidence="2">The sequence shown here is derived from an EMBL/GenBank/DDBJ whole genome shotgun (WGS) entry which is preliminary data.</text>
</comment>
<name>A0A7J8MZS3_9ROSI</name>
<proteinExistence type="predicted"/>
<dbReference type="EMBL" id="JABEZX010000011">
    <property type="protein sequence ID" value="MBA0570228.1"/>
    <property type="molecule type" value="Genomic_DNA"/>
</dbReference>
<evidence type="ECO:0000313" key="2">
    <source>
        <dbReference type="EMBL" id="MBA0570228.1"/>
    </source>
</evidence>
<evidence type="ECO:0000313" key="3">
    <source>
        <dbReference type="Proteomes" id="UP000593572"/>
    </source>
</evidence>
<reference evidence="2 3" key="1">
    <citation type="journal article" date="2019" name="Genome Biol. Evol.">
        <title>Insights into the evolution of the New World diploid cottons (Gossypium, subgenus Houzingenia) based on genome sequencing.</title>
        <authorList>
            <person name="Grover C.E."/>
            <person name="Arick M.A. 2nd"/>
            <person name="Thrash A."/>
            <person name="Conover J.L."/>
            <person name="Sanders W.S."/>
            <person name="Peterson D.G."/>
            <person name="Frelichowski J.E."/>
            <person name="Scheffler J.A."/>
            <person name="Scheffler B.E."/>
            <person name="Wendel J.F."/>
        </authorList>
    </citation>
    <scope>NUCLEOTIDE SEQUENCE [LARGE SCALE GENOMIC DNA]</scope>
    <source>
        <strain evidence="2">157</strain>
        <tissue evidence="2">Leaf</tissue>
    </source>
</reference>